<gene>
    <name evidence="1" type="primary">Mtcyb_0</name>
    <name evidence="1" type="ORF">PANBIA_R10620</name>
</gene>
<dbReference type="Proteomes" id="UP000545574">
    <property type="component" value="Unassembled WGS sequence"/>
</dbReference>
<sequence>SSIHFTFFHKSGSNNSIGIVSNCSKIPFHPYFSINIFTLISPSYMLYENHLFY</sequence>
<keyword evidence="2" id="KW-1185">Reference proteome</keyword>
<dbReference type="GO" id="GO:0022904">
    <property type="term" value="P:respiratory electron transport chain"/>
    <property type="evidence" value="ECO:0007669"/>
    <property type="project" value="InterPro"/>
</dbReference>
<protein>
    <submittedName>
        <fullName evidence="1">CYB protein</fullName>
    </submittedName>
</protein>
<feature type="non-terminal residue" evidence="1">
    <location>
        <position position="1"/>
    </location>
</feature>
<dbReference type="GO" id="GO:0016020">
    <property type="term" value="C:membrane"/>
    <property type="evidence" value="ECO:0007669"/>
    <property type="project" value="InterPro"/>
</dbReference>
<reference evidence="1 2" key="1">
    <citation type="submission" date="2019-09" db="EMBL/GenBank/DDBJ databases">
        <title>Bird 10,000 Genomes (B10K) Project - Family phase.</title>
        <authorList>
            <person name="Zhang G."/>
        </authorList>
    </citation>
    <scope>NUCLEOTIDE SEQUENCE [LARGE SCALE GENOMIC DNA]</scope>
    <source>
        <strain evidence="1">B10K-DU-030-18</strain>
    </source>
</reference>
<proteinExistence type="predicted"/>
<dbReference type="SUPFAM" id="SSF81342">
    <property type="entry name" value="Transmembrane di-heme cytochromes"/>
    <property type="match status" value="1"/>
</dbReference>
<accession>A0A7K6MR98</accession>
<dbReference type="AlphaFoldDB" id="A0A7K6MR98"/>
<dbReference type="EMBL" id="VZRT01003063">
    <property type="protein sequence ID" value="NWW39092.1"/>
    <property type="molecule type" value="Genomic_DNA"/>
</dbReference>
<comment type="caution">
    <text evidence="1">The sequence shown here is derived from an EMBL/GenBank/DDBJ whole genome shotgun (WGS) entry which is preliminary data.</text>
</comment>
<evidence type="ECO:0000313" key="2">
    <source>
        <dbReference type="Proteomes" id="UP000545574"/>
    </source>
</evidence>
<evidence type="ECO:0000313" key="1">
    <source>
        <dbReference type="EMBL" id="NWW39092.1"/>
    </source>
</evidence>
<organism evidence="1 2">
    <name type="scientific">Panurus biarmicus</name>
    <name type="common">Bearded tit</name>
    <dbReference type="NCBI Taxonomy" id="181101"/>
    <lineage>
        <taxon>Eukaryota</taxon>
        <taxon>Metazoa</taxon>
        <taxon>Chordata</taxon>
        <taxon>Craniata</taxon>
        <taxon>Vertebrata</taxon>
        <taxon>Euteleostomi</taxon>
        <taxon>Archelosauria</taxon>
        <taxon>Archosauria</taxon>
        <taxon>Dinosauria</taxon>
        <taxon>Saurischia</taxon>
        <taxon>Theropoda</taxon>
        <taxon>Coelurosauria</taxon>
        <taxon>Aves</taxon>
        <taxon>Neognathae</taxon>
        <taxon>Neoaves</taxon>
        <taxon>Telluraves</taxon>
        <taxon>Australaves</taxon>
        <taxon>Passeriformes</taxon>
        <taxon>Sylvioidea</taxon>
        <taxon>Sylviidae</taxon>
        <taxon>Sylviidae incertae sedis</taxon>
        <taxon>Panurus</taxon>
    </lineage>
</organism>
<dbReference type="InterPro" id="IPR016174">
    <property type="entry name" value="Di-haem_cyt_TM"/>
</dbReference>
<feature type="non-terminal residue" evidence="1">
    <location>
        <position position="53"/>
    </location>
</feature>
<name>A0A7K6MR98_PANBI</name>